<dbReference type="Pfam" id="PF07248">
    <property type="entry name" value="DUF1431"/>
    <property type="match status" value="1"/>
</dbReference>
<sequence length="436" mass="50073">MALRNIKITREIAQTCNKLRAISNCELCTLPPHQTPGTIRTGKYLNSLTNNSKKDAEKKILPEINVTEHLKTPSLDLTGTGKNLPLGLSNKHLTGSSPFTTSTRFYSTKKKKDDSCKLVKKCQKNLPCPRFVTRNCEQSKGSNCKREYIEPCCTKKLAPYPSYSELCAFRLEDDLSECQQCPWQKCGGVDDIKPQKKHYHTSTRQFNMAMIPGSFDSNTTPPLITNHECSCKDPCKEPPPKCPERLRKEKEKEKCEQDKKKKKKDKKCSEANPTAAETWVISGSMRNLDMQRYYFNQLKVEQLKQEIGEPSTVAERVAYHFKDCPKKNDKCPKRTIKPPVVDHTIQEKYRPKDPCCEDAKKGRQPRKRPKIFLLPLLAKEHDKGHPPPCEEKPVGKGRHCPEDADKKKKLRKERDLYDPAYRRYPLPYHDSEGKIP</sequence>
<reference evidence="2 3" key="1">
    <citation type="journal article" date="2023" name="Insect Mol. Biol.">
        <title>Genome sequencing provides insights into the evolution of gene families encoding plant cell wall-degrading enzymes in longhorned beetles.</title>
        <authorList>
            <person name="Shin N.R."/>
            <person name="Okamura Y."/>
            <person name="Kirsch R."/>
            <person name="Pauchet Y."/>
        </authorList>
    </citation>
    <scope>NUCLEOTIDE SEQUENCE [LARGE SCALE GENOMIC DNA]</scope>
    <source>
        <strain evidence="2">EAD_L_NR</strain>
    </source>
</reference>
<feature type="region of interest" description="Disordered" evidence="1">
    <location>
        <begin position="351"/>
        <end position="436"/>
    </location>
</feature>
<keyword evidence="3" id="KW-1185">Reference proteome</keyword>
<dbReference type="Proteomes" id="UP001159042">
    <property type="component" value="Unassembled WGS sequence"/>
</dbReference>
<dbReference type="AlphaFoldDB" id="A0AAV8VQN9"/>
<dbReference type="InterPro" id="IPR006611">
    <property type="entry name" value="DUF1431_DROsp"/>
</dbReference>
<name>A0AAV8VQN9_9CUCU</name>
<evidence type="ECO:0000313" key="3">
    <source>
        <dbReference type="Proteomes" id="UP001159042"/>
    </source>
</evidence>
<dbReference type="EMBL" id="JANEYG010000041">
    <property type="protein sequence ID" value="KAJ8916568.1"/>
    <property type="molecule type" value="Genomic_DNA"/>
</dbReference>
<feature type="region of interest" description="Disordered" evidence="1">
    <location>
        <begin position="232"/>
        <end position="256"/>
    </location>
</feature>
<accession>A0AAV8VQN9</accession>
<feature type="compositionally biased region" description="Basic and acidic residues" evidence="1">
    <location>
        <begin position="378"/>
        <end position="421"/>
    </location>
</feature>
<evidence type="ECO:0000313" key="2">
    <source>
        <dbReference type="EMBL" id="KAJ8916568.1"/>
    </source>
</evidence>
<protein>
    <submittedName>
        <fullName evidence="2">Uncharacterized protein</fullName>
    </submittedName>
</protein>
<feature type="compositionally biased region" description="Basic and acidic residues" evidence="1">
    <location>
        <begin position="351"/>
        <end position="361"/>
    </location>
</feature>
<comment type="caution">
    <text evidence="2">The sequence shown here is derived from an EMBL/GenBank/DDBJ whole genome shotgun (WGS) entry which is preliminary data.</text>
</comment>
<evidence type="ECO:0000256" key="1">
    <source>
        <dbReference type="SAM" id="MobiDB-lite"/>
    </source>
</evidence>
<organism evidence="2 3">
    <name type="scientific">Exocentrus adspersus</name>
    <dbReference type="NCBI Taxonomy" id="1586481"/>
    <lineage>
        <taxon>Eukaryota</taxon>
        <taxon>Metazoa</taxon>
        <taxon>Ecdysozoa</taxon>
        <taxon>Arthropoda</taxon>
        <taxon>Hexapoda</taxon>
        <taxon>Insecta</taxon>
        <taxon>Pterygota</taxon>
        <taxon>Neoptera</taxon>
        <taxon>Endopterygota</taxon>
        <taxon>Coleoptera</taxon>
        <taxon>Polyphaga</taxon>
        <taxon>Cucujiformia</taxon>
        <taxon>Chrysomeloidea</taxon>
        <taxon>Cerambycidae</taxon>
        <taxon>Lamiinae</taxon>
        <taxon>Acanthocinini</taxon>
        <taxon>Exocentrus</taxon>
    </lineage>
</organism>
<proteinExistence type="predicted"/>
<gene>
    <name evidence="2" type="ORF">NQ315_000212</name>
</gene>